<dbReference type="GO" id="GO:0050518">
    <property type="term" value="F:2-C-methyl-D-erythritol 4-phosphate cytidylyltransferase activity"/>
    <property type="evidence" value="ECO:0007669"/>
    <property type="project" value="InterPro"/>
</dbReference>
<dbReference type="Pfam" id="PF04991">
    <property type="entry name" value="LicD"/>
    <property type="match status" value="1"/>
</dbReference>
<name>J9FTP9_9ZZZZ</name>
<dbReference type="InterPro" id="IPR007074">
    <property type="entry name" value="LicD/FKTN/FKRP_NTP_transf"/>
</dbReference>
<dbReference type="AlphaFoldDB" id="J9FTP9"/>
<dbReference type="Pfam" id="PF01128">
    <property type="entry name" value="IspD"/>
    <property type="match status" value="1"/>
</dbReference>
<dbReference type="HAMAP" id="MF_00108">
    <property type="entry name" value="IspD"/>
    <property type="match status" value="1"/>
</dbReference>
<gene>
    <name evidence="4" type="ORF">EVA_13563</name>
</gene>
<dbReference type="NCBIfam" id="TIGR00453">
    <property type="entry name" value="ispD"/>
    <property type="match status" value="1"/>
</dbReference>
<dbReference type="PANTHER" id="PTHR32125">
    <property type="entry name" value="2-C-METHYL-D-ERYTHRITOL 4-PHOSPHATE CYTIDYLYLTRANSFERASE, CHLOROPLASTIC"/>
    <property type="match status" value="1"/>
</dbReference>
<dbReference type="PANTHER" id="PTHR32125:SF4">
    <property type="entry name" value="2-C-METHYL-D-ERYTHRITOL 4-PHOSPHATE CYTIDYLYLTRANSFERASE, CHLOROPLASTIC"/>
    <property type="match status" value="1"/>
</dbReference>
<keyword evidence="1" id="KW-0808">Transferase</keyword>
<dbReference type="Gene3D" id="3.90.550.10">
    <property type="entry name" value="Spore Coat Polysaccharide Biosynthesis Protein SpsA, Chain A"/>
    <property type="match status" value="1"/>
</dbReference>
<comment type="caution">
    <text evidence="4">The sequence shown here is derived from an EMBL/GenBank/DDBJ whole genome shotgun (WGS) entry which is preliminary data.</text>
</comment>
<evidence type="ECO:0000256" key="2">
    <source>
        <dbReference type="ARBA" id="ARBA00022695"/>
    </source>
</evidence>
<dbReference type="EMBL" id="AMCI01004311">
    <property type="protein sequence ID" value="EJW98336.1"/>
    <property type="molecule type" value="Genomic_DNA"/>
</dbReference>
<dbReference type="InterPro" id="IPR029044">
    <property type="entry name" value="Nucleotide-diphossugar_trans"/>
</dbReference>
<evidence type="ECO:0000259" key="3">
    <source>
        <dbReference type="Pfam" id="PF04991"/>
    </source>
</evidence>
<dbReference type="GO" id="GO:0009100">
    <property type="term" value="P:glycoprotein metabolic process"/>
    <property type="evidence" value="ECO:0007669"/>
    <property type="project" value="UniProtKB-ARBA"/>
</dbReference>
<evidence type="ECO:0000313" key="4">
    <source>
        <dbReference type="EMBL" id="EJW98336.1"/>
    </source>
</evidence>
<dbReference type="GO" id="GO:0008299">
    <property type="term" value="P:isoprenoid biosynthetic process"/>
    <property type="evidence" value="ECO:0007669"/>
    <property type="project" value="InterPro"/>
</dbReference>
<evidence type="ECO:0000256" key="1">
    <source>
        <dbReference type="ARBA" id="ARBA00022679"/>
    </source>
</evidence>
<dbReference type="InterPro" id="IPR001228">
    <property type="entry name" value="IspD"/>
</dbReference>
<dbReference type="InterPro" id="IPR034683">
    <property type="entry name" value="IspD/TarI"/>
</dbReference>
<proteinExistence type="inferred from homology"/>
<accession>J9FTP9</accession>
<dbReference type="SUPFAM" id="SSF53448">
    <property type="entry name" value="Nucleotide-diphospho-sugar transferases"/>
    <property type="match status" value="1"/>
</dbReference>
<keyword evidence="2" id="KW-0548">Nucleotidyltransferase</keyword>
<dbReference type="CDD" id="cd02516">
    <property type="entry name" value="CDP-ME_synthetase"/>
    <property type="match status" value="1"/>
</dbReference>
<sequence length="511" mass="58135">MKPNVAILLAGGTGTRLGADRPKQFLRVRGKTILEHAVDAFEQHPDIAEIAIVSHPNFVREVEQIVEQRSWKKVKHVLAGGKERSDSSLAALKAYKGRDVNLLLHDAVRPLISAALIHRVCEALASHEAVGVALPAVDTIVEAADQYIRSTPDRSSLRRMQTPQAFHNTLISKAYERALADPKFKATDDCGVVVKYLPEVPVFLVEGEESNLKLTYKEDLPLLERHFSARETQAAKEGMKVDDNKQFYLQQYSRRNLREMQLKLLDILIEVRNLLDRNHIDYWLDSGTLLGAVRHGGFIPWDDDIDICVHASDMPRLIEAARRELPPHLFLQSPETEKEIRLPICKVRDITTFIVEGGDDFSRNYSKGLYVDIFPMTSWPSFPAKTSKKLARGYCRANAILHSQHRYSFRSFSEFFYFGAKRSLISLIWKLGSCSLKKDKYYSNILENSGNGNRHLASTIFPLTEIDFEGEKFKSPANEDQYLRDLFGDYMQLPPEDQRGGHAIFYCTDLK</sequence>
<dbReference type="FunFam" id="3.90.550.10:FF:000003">
    <property type="entry name" value="2-C-methyl-D-erythritol 4-phosphate cytidylyltransferase"/>
    <property type="match status" value="1"/>
</dbReference>
<reference evidence="4" key="1">
    <citation type="journal article" date="2012" name="PLoS ONE">
        <title>Gene sets for utilization of primary and secondary nutrition supplies in the distal gut of endangered iberian lynx.</title>
        <authorList>
            <person name="Alcaide M."/>
            <person name="Messina E."/>
            <person name="Richter M."/>
            <person name="Bargiela R."/>
            <person name="Peplies J."/>
            <person name="Huws S.A."/>
            <person name="Newbold C.J."/>
            <person name="Golyshin P.N."/>
            <person name="Simon M.A."/>
            <person name="Lopez G."/>
            <person name="Yakimov M.M."/>
            <person name="Ferrer M."/>
        </authorList>
    </citation>
    <scope>NUCLEOTIDE SEQUENCE</scope>
</reference>
<dbReference type="InterPro" id="IPR050088">
    <property type="entry name" value="IspD/TarI_cytidylyltransf_bact"/>
</dbReference>
<protein>
    <submittedName>
        <fullName evidence="4">LicD-like protein</fullName>
    </submittedName>
</protein>
<organism evidence="4">
    <name type="scientific">gut metagenome</name>
    <dbReference type="NCBI Taxonomy" id="749906"/>
    <lineage>
        <taxon>unclassified sequences</taxon>
        <taxon>metagenomes</taxon>
        <taxon>organismal metagenomes</taxon>
    </lineage>
</organism>
<feature type="domain" description="LicD/FKTN/FKRP nucleotidyltransferase" evidence="3">
    <location>
        <begin position="277"/>
        <end position="488"/>
    </location>
</feature>